<comment type="caution">
    <text evidence="1">The sequence shown here is derived from an EMBL/GenBank/DDBJ whole genome shotgun (WGS) entry which is preliminary data.</text>
</comment>
<reference evidence="1" key="1">
    <citation type="submission" date="2018-11" db="EMBL/GenBank/DDBJ databases">
        <authorList>
            <consortium name="Pathogen Informatics"/>
        </authorList>
    </citation>
    <scope>NUCLEOTIDE SEQUENCE</scope>
</reference>
<gene>
    <name evidence="1" type="ORF">PXEA_LOCUS8200</name>
</gene>
<organism evidence="1 2">
    <name type="scientific">Protopolystoma xenopodis</name>
    <dbReference type="NCBI Taxonomy" id="117903"/>
    <lineage>
        <taxon>Eukaryota</taxon>
        <taxon>Metazoa</taxon>
        <taxon>Spiralia</taxon>
        <taxon>Lophotrochozoa</taxon>
        <taxon>Platyhelminthes</taxon>
        <taxon>Monogenea</taxon>
        <taxon>Polyopisthocotylea</taxon>
        <taxon>Polystomatidea</taxon>
        <taxon>Polystomatidae</taxon>
        <taxon>Protopolystoma</taxon>
    </lineage>
</organism>
<sequence>MPPPQDPVAGCYGTIQEGGWQFGCGVCCGLTSELVVQAGECDSPTFRRVITLLGGLNFTMDLSILVMSRPSAFWVAAGGKRTHKMAFLQVFRSADVQCNQPTLYCDGDETSWVVTKSCRPIWQASPCLRLHKHNAKPTTVCIPIAAVPAAPVRRV</sequence>
<name>A0A448WLT4_9PLAT</name>
<accession>A0A448WLT4</accession>
<dbReference type="EMBL" id="CAAALY010022275">
    <property type="protein sequence ID" value="VEL14760.1"/>
    <property type="molecule type" value="Genomic_DNA"/>
</dbReference>
<dbReference type="AlphaFoldDB" id="A0A448WLT4"/>
<keyword evidence="2" id="KW-1185">Reference proteome</keyword>
<proteinExistence type="predicted"/>
<evidence type="ECO:0000313" key="2">
    <source>
        <dbReference type="Proteomes" id="UP000784294"/>
    </source>
</evidence>
<dbReference type="Proteomes" id="UP000784294">
    <property type="component" value="Unassembled WGS sequence"/>
</dbReference>
<protein>
    <submittedName>
        <fullName evidence="1">Uncharacterized protein</fullName>
    </submittedName>
</protein>
<evidence type="ECO:0000313" key="1">
    <source>
        <dbReference type="EMBL" id="VEL14760.1"/>
    </source>
</evidence>